<accession>X1LN79</accession>
<evidence type="ECO:0000313" key="2">
    <source>
        <dbReference type="EMBL" id="GAI03855.1"/>
    </source>
</evidence>
<dbReference type="AlphaFoldDB" id="X1LN79"/>
<dbReference type="InterPro" id="IPR001173">
    <property type="entry name" value="Glyco_trans_2-like"/>
</dbReference>
<sequence>MKNFTSQGIKEFVSRPLFDENIILKKDQFYPKISIVTPSYNQAQFLEKTILSILNQDYPNLEYIIIDRGSTDGSIEVIKKYNQYCTGRYQYFEKYYQKR</sequence>
<comment type="caution">
    <text evidence="2">The sequence shown here is derived from an EMBL/GenBank/DDBJ whole genome shotgun (WGS) entry which is preliminary data.</text>
</comment>
<organism evidence="2">
    <name type="scientific">marine sediment metagenome</name>
    <dbReference type="NCBI Taxonomy" id="412755"/>
    <lineage>
        <taxon>unclassified sequences</taxon>
        <taxon>metagenomes</taxon>
        <taxon>ecological metagenomes</taxon>
    </lineage>
</organism>
<dbReference type="Gene3D" id="3.90.550.10">
    <property type="entry name" value="Spore Coat Polysaccharide Biosynthesis Protein SpsA, Chain A"/>
    <property type="match status" value="1"/>
</dbReference>
<dbReference type="Pfam" id="PF00535">
    <property type="entry name" value="Glycos_transf_2"/>
    <property type="match status" value="1"/>
</dbReference>
<feature type="domain" description="Glycosyltransferase 2-like" evidence="1">
    <location>
        <begin position="34"/>
        <end position="83"/>
    </location>
</feature>
<dbReference type="EMBL" id="BARV01009763">
    <property type="protein sequence ID" value="GAI03855.1"/>
    <property type="molecule type" value="Genomic_DNA"/>
</dbReference>
<dbReference type="PANTHER" id="PTHR22916:SF65">
    <property type="entry name" value="SLR1065 PROTEIN"/>
    <property type="match status" value="1"/>
</dbReference>
<reference evidence="2" key="1">
    <citation type="journal article" date="2014" name="Front. Microbiol.">
        <title>High frequency of phylogenetically diverse reductive dehalogenase-homologous genes in deep subseafloor sedimentary metagenomes.</title>
        <authorList>
            <person name="Kawai M."/>
            <person name="Futagami T."/>
            <person name="Toyoda A."/>
            <person name="Takaki Y."/>
            <person name="Nishi S."/>
            <person name="Hori S."/>
            <person name="Arai W."/>
            <person name="Tsubouchi T."/>
            <person name="Morono Y."/>
            <person name="Uchiyama I."/>
            <person name="Ito T."/>
            <person name="Fujiyama A."/>
            <person name="Inagaki F."/>
            <person name="Takami H."/>
        </authorList>
    </citation>
    <scope>NUCLEOTIDE SEQUENCE</scope>
    <source>
        <strain evidence="2">Expedition CK06-06</strain>
    </source>
</reference>
<dbReference type="PANTHER" id="PTHR22916">
    <property type="entry name" value="GLYCOSYLTRANSFERASE"/>
    <property type="match status" value="1"/>
</dbReference>
<dbReference type="SUPFAM" id="SSF53448">
    <property type="entry name" value="Nucleotide-diphospho-sugar transferases"/>
    <property type="match status" value="1"/>
</dbReference>
<name>X1LN79_9ZZZZ</name>
<gene>
    <name evidence="2" type="ORF">S06H3_19133</name>
</gene>
<proteinExistence type="predicted"/>
<dbReference type="InterPro" id="IPR029044">
    <property type="entry name" value="Nucleotide-diphossugar_trans"/>
</dbReference>
<protein>
    <recommendedName>
        <fullName evidence="1">Glycosyltransferase 2-like domain-containing protein</fullName>
    </recommendedName>
</protein>
<evidence type="ECO:0000259" key="1">
    <source>
        <dbReference type="Pfam" id="PF00535"/>
    </source>
</evidence>